<keyword evidence="3" id="KW-0614">Plasmid</keyword>
<dbReference type="InterPro" id="IPR029039">
    <property type="entry name" value="Flavoprotein-like_sf"/>
</dbReference>
<geneLocation type="plasmid" evidence="3">
    <name>pN151247-1</name>
</geneLocation>
<dbReference type="InterPro" id="IPR003680">
    <property type="entry name" value="Flavodoxin_fold"/>
</dbReference>
<proteinExistence type="predicted"/>
<dbReference type="PANTHER" id="PTHR47307">
    <property type="entry name" value="GLUTATHIONE-REGULATED POTASSIUM-EFFLUX SYSTEM ANCILLARY PROTEIN KEFG"/>
    <property type="match status" value="1"/>
</dbReference>
<feature type="domain" description="Flavodoxin-like fold" evidence="2">
    <location>
        <begin position="2"/>
        <end position="160"/>
    </location>
</feature>
<dbReference type="EMBL" id="KY680213">
    <property type="protein sequence ID" value="ASO63961.1"/>
    <property type="molecule type" value="Genomic_DNA"/>
</dbReference>
<name>A0A221ZN51_KLEAE</name>
<dbReference type="InterPro" id="IPR046980">
    <property type="entry name" value="KefG/KefF"/>
</dbReference>
<evidence type="ECO:0000259" key="2">
    <source>
        <dbReference type="Pfam" id="PF02525"/>
    </source>
</evidence>
<dbReference type="GO" id="GO:0010181">
    <property type="term" value="F:FMN binding"/>
    <property type="evidence" value="ECO:0007669"/>
    <property type="project" value="TreeGrafter"/>
</dbReference>
<keyword evidence="1" id="KW-0560">Oxidoreductase</keyword>
<dbReference type="SUPFAM" id="SSF52218">
    <property type="entry name" value="Flavoproteins"/>
    <property type="match status" value="1"/>
</dbReference>
<dbReference type="GO" id="GO:0003955">
    <property type="term" value="F:NAD(P)H dehydrogenase (quinone) activity"/>
    <property type="evidence" value="ECO:0007669"/>
    <property type="project" value="TreeGrafter"/>
</dbReference>
<evidence type="ECO:0000256" key="1">
    <source>
        <dbReference type="ARBA" id="ARBA00023002"/>
    </source>
</evidence>
<dbReference type="Pfam" id="PF02525">
    <property type="entry name" value="Flavodoxin_2"/>
    <property type="match status" value="1"/>
</dbReference>
<dbReference type="AlphaFoldDB" id="A0A221ZN51"/>
<organism evidence="3">
    <name type="scientific">Klebsiella aerogenes</name>
    <name type="common">Enterobacter aerogenes</name>
    <dbReference type="NCBI Taxonomy" id="548"/>
    <lineage>
        <taxon>Bacteria</taxon>
        <taxon>Pseudomonadati</taxon>
        <taxon>Pseudomonadota</taxon>
        <taxon>Gammaproteobacteria</taxon>
        <taxon>Enterobacterales</taxon>
        <taxon>Enterobacteriaceae</taxon>
        <taxon>Klebsiella/Raoultella group</taxon>
        <taxon>Klebsiella</taxon>
    </lineage>
</organism>
<dbReference type="RefSeq" id="WP_123061115.1">
    <property type="nucleotide sequence ID" value="NZ_KY680213.1"/>
</dbReference>
<dbReference type="PANTHER" id="PTHR47307:SF1">
    <property type="entry name" value="GLUTATHIONE-REGULATED POTASSIUM-EFFLUX SYSTEM ANCILLARY PROTEIN KEFG"/>
    <property type="match status" value="1"/>
</dbReference>
<accession>A0A221ZN51</accession>
<dbReference type="Gene3D" id="3.40.50.360">
    <property type="match status" value="1"/>
</dbReference>
<reference evidence="3" key="1">
    <citation type="submission" date="2017-02" db="EMBL/GenBank/DDBJ databases">
        <title>Enterobacter spp. isolates harbouring carbapenemases isolated from food.</title>
        <authorList>
            <person name="Boyd D.A."/>
            <person name="Mataseje L.F."/>
            <person name="Mulvey M.R."/>
        </authorList>
    </citation>
    <scope>NUCLEOTIDE SEQUENCE</scope>
    <source>
        <strain evidence="3">N15-1247</strain>
        <plasmid evidence="3">pN151247-1</plasmid>
    </source>
</reference>
<protein>
    <recommendedName>
        <fullName evidence="2">Flavodoxin-like fold domain-containing protein</fullName>
    </recommendedName>
</protein>
<sequence length="180" mass="20862">MIIVVVAHPNLEESILNKSLVEKLLNEKDIEVLDLYERYRHATYNGLPDDKLEEDRQKLLTANTIVLQFPFYWYSTPSLLKQWIDDILLSGWAHHGGVEGKDYALACKSLLLAPTTGGSKSSYGPEGYNMYWFYDFMVPFVQTARTCKMRFIDPYVIYADQFKPTETPNEYVEFIRSIGQ</sequence>
<dbReference type="GO" id="GO:0009055">
    <property type="term" value="F:electron transfer activity"/>
    <property type="evidence" value="ECO:0007669"/>
    <property type="project" value="TreeGrafter"/>
</dbReference>
<evidence type="ECO:0000313" key="3">
    <source>
        <dbReference type="EMBL" id="ASO63961.1"/>
    </source>
</evidence>